<evidence type="ECO:0000256" key="3">
    <source>
        <dbReference type="ARBA" id="ARBA00022692"/>
    </source>
</evidence>
<dbReference type="Pfam" id="PF02653">
    <property type="entry name" value="BPD_transp_2"/>
    <property type="match status" value="1"/>
</dbReference>
<comment type="caution">
    <text evidence="7">The sequence shown here is derived from an EMBL/GenBank/DDBJ whole genome shotgun (WGS) entry which is preliminary data.</text>
</comment>
<organism evidence="7 8">
    <name type="scientific">Rhizobium soli</name>
    <dbReference type="NCBI Taxonomy" id="424798"/>
    <lineage>
        <taxon>Bacteria</taxon>
        <taxon>Pseudomonadati</taxon>
        <taxon>Pseudomonadota</taxon>
        <taxon>Alphaproteobacteria</taxon>
        <taxon>Hyphomicrobiales</taxon>
        <taxon>Rhizobiaceae</taxon>
        <taxon>Rhizobium/Agrobacterium group</taxon>
        <taxon>Rhizobium</taxon>
    </lineage>
</organism>
<accession>A0A7X0JN53</accession>
<gene>
    <name evidence="7" type="ORF">F4695_004066</name>
</gene>
<comment type="subcellular location">
    <subcellularLocation>
        <location evidence="1">Cell membrane</location>
        <topology evidence="1">Multi-pass membrane protein</topology>
    </subcellularLocation>
</comment>
<evidence type="ECO:0000313" key="7">
    <source>
        <dbReference type="EMBL" id="MBB6510674.1"/>
    </source>
</evidence>
<keyword evidence="5 6" id="KW-0472">Membrane</keyword>
<dbReference type="CDD" id="cd06579">
    <property type="entry name" value="TM_PBP1_transp_AraH_like"/>
    <property type="match status" value="1"/>
</dbReference>
<feature type="transmembrane region" description="Helical" evidence="6">
    <location>
        <begin position="301"/>
        <end position="321"/>
    </location>
</feature>
<dbReference type="GO" id="GO:0005886">
    <property type="term" value="C:plasma membrane"/>
    <property type="evidence" value="ECO:0007669"/>
    <property type="project" value="UniProtKB-SubCell"/>
</dbReference>
<feature type="transmembrane region" description="Helical" evidence="6">
    <location>
        <begin position="225"/>
        <end position="243"/>
    </location>
</feature>
<reference evidence="7 8" key="1">
    <citation type="submission" date="2020-08" db="EMBL/GenBank/DDBJ databases">
        <title>The Agave Microbiome: Exploring the role of microbial communities in plant adaptations to desert environments.</title>
        <authorList>
            <person name="Partida-Martinez L.P."/>
        </authorList>
    </citation>
    <scope>NUCLEOTIDE SEQUENCE [LARGE SCALE GENOMIC DNA]</scope>
    <source>
        <strain evidence="7 8">AS3.12</strain>
    </source>
</reference>
<evidence type="ECO:0000256" key="5">
    <source>
        <dbReference type="ARBA" id="ARBA00023136"/>
    </source>
</evidence>
<protein>
    <submittedName>
        <fullName evidence="7">Ribose transport system permease protein</fullName>
    </submittedName>
</protein>
<keyword evidence="2" id="KW-1003">Cell membrane</keyword>
<feature type="transmembrane region" description="Helical" evidence="6">
    <location>
        <begin position="103"/>
        <end position="131"/>
    </location>
</feature>
<dbReference type="Proteomes" id="UP000585437">
    <property type="component" value="Unassembled WGS sequence"/>
</dbReference>
<feature type="transmembrane region" description="Helical" evidence="6">
    <location>
        <begin position="143"/>
        <end position="166"/>
    </location>
</feature>
<evidence type="ECO:0000256" key="2">
    <source>
        <dbReference type="ARBA" id="ARBA00022475"/>
    </source>
</evidence>
<feature type="transmembrane region" description="Helical" evidence="6">
    <location>
        <begin position="172"/>
        <end position="192"/>
    </location>
</feature>
<evidence type="ECO:0000256" key="6">
    <source>
        <dbReference type="SAM" id="Phobius"/>
    </source>
</evidence>
<dbReference type="EMBL" id="JACHBU010000010">
    <property type="protein sequence ID" value="MBB6510674.1"/>
    <property type="molecule type" value="Genomic_DNA"/>
</dbReference>
<evidence type="ECO:0000256" key="1">
    <source>
        <dbReference type="ARBA" id="ARBA00004651"/>
    </source>
</evidence>
<feature type="transmembrane region" description="Helical" evidence="6">
    <location>
        <begin position="80"/>
        <end position="97"/>
    </location>
</feature>
<name>A0A7X0JN53_9HYPH</name>
<keyword evidence="4 6" id="KW-1133">Transmembrane helix</keyword>
<evidence type="ECO:0000256" key="4">
    <source>
        <dbReference type="ARBA" id="ARBA00022989"/>
    </source>
</evidence>
<evidence type="ECO:0000313" key="8">
    <source>
        <dbReference type="Proteomes" id="UP000585437"/>
    </source>
</evidence>
<keyword evidence="3 6" id="KW-0812">Transmembrane</keyword>
<dbReference type="AlphaFoldDB" id="A0A7X0JN53"/>
<keyword evidence="8" id="KW-1185">Reference proteome</keyword>
<feature type="transmembrane region" description="Helical" evidence="6">
    <location>
        <begin position="255"/>
        <end position="271"/>
    </location>
</feature>
<feature type="transmembrane region" description="Helical" evidence="6">
    <location>
        <begin position="278"/>
        <end position="295"/>
    </location>
</feature>
<sequence length="384" mass="39896">MSAVSTIPTRADSYAPGRMKLTRSFVTVVFSTMVLLVACLVFAPSSVSWGALSGSLPFAAIIAIVGLGQLMVVQQGGFDLSLPGAVSLAVVVSTHYPQQNDGLLYQAVLLALAFNLTIGFLNGALVSIFRLNSIIATIGTNALLYATVFAMSGGVPSVTTGLLANIAGGETFGLPNAVYFALGATALVSFMLKKTVGGRRFEAIGASPAAGEAAGLRVRSYQMMAYVYAQLFYCLAGVLIAGITREPTAFQGDSLLLPSVAVVVLGGTSLLGGRGFPISTVLAAFFLNQLSQFALSVGVPYSAQTIIQALALGFGIGVYSLRWSGKVRKQPNNNKWRSRHELCKFEEGPGSLGCDCGHRTGRCGSGKGGDTVLVRAQEGDACPS</sequence>
<dbReference type="GO" id="GO:0022857">
    <property type="term" value="F:transmembrane transporter activity"/>
    <property type="evidence" value="ECO:0007669"/>
    <property type="project" value="InterPro"/>
</dbReference>
<dbReference type="PANTHER" id="PTHR32196">
    <property type="entry name" value="ABC TRANSPORTER PERMEASE PROTEIN YPHD-RELATED-RELATED"/>
    <property type="match status" value="1"/>
</dbReference>
<proteinExistence type="predicted"/>
<feature type="transmembrane region" description="Helical" evidence="6">
    <location>
        <begin position="21"/>
        <end position="43"/>
    </location>
</feature>
<feature type="transmembrane region" description="Helical" evidence="6">
    <location>
        <begin position="49"/>
        <end position="73"/>
    </location>
</feature>
<dbReference type="InterPro" id="IPR001851">
    <property type="entry name" value="ABC_transp_permease"/>
</dbReference>